<proteinExistence type="predicted"/>
<dbReference type="AlphaFoldDB" id="A0A0G1MRL5"/>
<evidence type="ECO:0000313" key="1">
    <source>
        <dbReference type="EMBL" id="KKT83437.1"/>
    </source>
</evidence>
<gene>
    <name evidence="1" type="ORF">UW81_C0018G0001</name>
</gene>
<evidence type="ECO:0000313" key="2">
    <source>
        <dbReference type="Proteomes" id="UP000033915"/>
    </source>
</evidence>
<organism evidence="1 2">
    <name type="scientific">Candidatus Giovannonibacteria bacterium GW2011_GWC2_44_9</name>
    <dbReference type="NCBI Taxonomy" id="1618658"/>
    <lineage>
        <taxon>Bacteria</taxon>
        <taxon>Candidatus Giovannoniibacteriota</taxon>
    </lineage>
</organism>
<sequence length="484" mass="56751">MSKAGQNNYRGINAQTLVAVSLFLQFLRDQSFLHIHLESDNLEDFNLVFKDGRKIICESKYRKEKFSFAQLKEILEKIAKKGGLGDKDGILIICKNASKEFVSEVKNTKYFEELRDKFKKKGFTDDIIQLLPRVEFWVGSVAFNSDTICALFGELVNFWLPAEKIKRFVDSILIQKINEKSAQGQIYERQELLKEINDFKYQVQQSSDFFNEKVKKEKQFLKLEKDINNANGINWGTGSISAFSIRWDLMSFAMDRLKTRSNLDLKRWGDLWQLNRVYYFTFGIFHVFEANLQTDKNRMYILNYIKKYTKTIRGFYRSDFFDVDVVKIVTKIIESADGTKYFNNAFAIIKDLITFNEKEFFYLKDSGYDRGEWEKGEICKLLHKIYTRANTILKQKVFDLLVSRFNVTEDDGEFIHHAPTDVYGILREWLDEDFEGRFSTIVKLASDQYQRYYKKFGSKVEFKGWEHMGGGTSFGPGGHHVGDR</sequence>
<name>A0A0G1MRL5_9BACT</name>
<dbReference type="EMBL" id="LCJT01000018">
    <property type="protein sequence ID" value="KKT83437.1"/>
    <property type="molecule type" value="Genomic_DNA"/>
</dbReference>
<accession>A0A0G1MRL5</accession>
<protein>
    <submittedName>
        <fullName evidence="1">Uncharacterized protein</fullName>
    </submittedName>
</protein>
<feature type="non-terminal residue" evidence="1">
    <location>
        <position position="484"/>
    </location>
</feature>
<reference evidence="1 2" key="1">
    <citation type="journal article" date="2015" name="Nature">
        <title>rRNA introns, odd ribosomes, and small enigmatic genomes across a large radiation of phyla.</title>
        <authorList>
            <person name="Brown C.T."/>
            <person name="Hug L.A."/>
            <person name="Thomas B.C."/>
            <person name="Sharon I."/>
            <person name="Castelle C.J."/>
            <person name="Singh A."/>
            <person name="Wilkins M.J."/>
            <person name="Williams K.H."/>
            <person name="Banfield J.F."/>
        </authorList>
    </citation>
    <scope>NUCLEOTIDE SEQUENCE [LARGE SCALE GENOMIC DNA]</scope>
</reference>
<dbReference type="Proteomes" id="UP000033915">
    <property type="component" value="Unassembled WGS sequence"/>
</dbReference>
<comment type="caution">
    <text evidence="1">The sequence shown here is derived from an EMBL/GenBank/DDBJ whole genome shotgun (WGS) entry which is preliminary data.</text>
</comment>